<keyword evidence="1" id="KW-1133">Transmembrane helix</keyword>
<keyword evidence="1" id="KW-0812">Transmembrane</keyword>
<evidence type="ECO:0000313" key="3">
    <source>
        <dbReference type="Proteomes" id="UP000284702"/>
    </source>
</evidence>
<accession>A0A425CYP9</accession>
<evidence type="ECO:0000313" key="2">
    <source>
        <dbReference type="EMBL" id="RQM22146.1"/>
    </source>
</evidence>
<comment type="caution">
    <text evidence="2">The sequence shown here is derived from an EMBL/GenBank/DDBJ whole genome shotgun (WGS) entry which is preliminary data.</text>
</comment>
<reference evidence="2" key="1">
    <citation type="submission" date="2018-07" db="EMBL/GenBank/DDBJ databases">
        <title>Annotation of Aphanomyces astaci genome assembly.</title>
        <authorList>
            <person name="Studholme D.J."/>
        </authorList>
    </citation>
    <scope>NUCLEOTIDE SEQUENCE [LARGE SCALE GENOMIC DNA]</scope>
    <source>
        <strain evidence="2">Pc</strain>
    </source>
</reference>
<name>A0A425CYP9_APHAT</name>
<keyword evidence="1" id="KW-0472">Membrane</keyword>
<gene>
    <name evidence="2" type="ORF">B5M09_013196</name>
</gene>
<dbReference type="Proteomes" id="UP000284702">
    <property type="component" value="Unassembled WGS sequence"/>
</dbReference>
<feature type="transmembrane region" description="Helical" evidence="1">
    <location>
        <begin position="24"/>
        <end position="48"/>
    </location>
</feature>
<feature type="transmembrane region" description="Helical" evidence="1">
    <location>
        <begin position="54"/>
        <end position="76"/>
    </location>
</feature>
<proteinExistence type="predicted"/>
<protein>
    <submittedName>
        <fullName evidence="2">Uncharacterized protein</fullName>
    </submittedName>
</protein>
<evidence type="ECO:0000256" key="1">
    <source>
        <dbReference type="SAM" id="Phobius"/>
    </source>
</evidence>
<sequence length="88" mass="9620">ALFNPLTLIESLLGPKAYGACSSFLFCALIVAFLVFAGPLVNVLLTLINMIPPPFGWIVFASLVMVIVLGFCYCSYRCRRAISDVNKD</sequence>
<dbReference type="AlphaFoldDB" id="A0A425CYP9"/>
<organism evidence="2 3">
    <name type="scientific">Aphanomyces astaci</name>
    <name type="common">Crayfish plague agent</name>
    <dbReference type="NCBI Taxonomy" id="112090"/>
    <lineage>
        <taxon>Eukaryota</taxon>
        <taxon>Sar</taxon>
        <taxon>Stramenopiles</taxon>
        <taxon>Oomycota</taxon>
        <taxon>Saprolegniomycetes</taxon>
        <taxon>Saprolegniales</taxon>
        <taxon>Verrucalvaceae</taxon>
        <taxon>Aphanomyces</taxon>
    </lineage>
</organism>
<dbReference type="EMBL" id="MZMZ02003267">
    <property type="protein sequence ID" value="RQM22146.1"/>
    <property type="molecule type" value="Genomic_DNA"/>
</dbReference>
<feature type="non-terminal residue" evidence="2">
    <location>
        <position position="1"/>
    </location>
</feature>
<keyword evidence="3" id="KW-1185">Reference proteome</keyword>
<dbReference type="VEuPathDB" id="FungiDB:H257_19409"/>